<dbReference type="NCBIfam" id="TIGR04183">
    <property type="entry name" value="Por_Secre_tail"/>
    <property type="match status" value="1"/>
</dbReference>
<dbReference type="Gene3D" id="2.60.40.4070">
    <property type="match status" value="1"/>
</dbReference>
<dbReference type="EMBL" id="JAJNDC010000005">
    <property type="protein sequence ID" value="MCW9714448.1"/>
    <property type="molecule type" value="Genomic_DNA"/>
</dbReference>
<feature type="domain" description="Secretion system C-terminal sorting" evidence="1">
    <location>
        <begin position="496"/>
        <end position="571"/>
    </location>
</feature>
<proteinExistence type="predicted"/>
<evidence type="ECO:0000259" key="1">
    <source>
        <dbReference type="Pfam" id="PF18962"/>
    </source>
</evidence>
<sequence length="575" mass="65066">MRQHIYQLFIISLIAFLNPIVLQAQHAQIERDYQKGQLSLDKKVLYQFYAIRQPDQLPKNYEKESSEPIKCGTPAHMDLHKNRSQLSAGTIARIESMTSQPSQHSTKTYTSASGRFQINYTTTGENAVPSEDANNNGTPDYVEWTAQAADSSYRHEVQTLGYSDPIPDTNNPYQIYFENIGFYGYTEISNGSTYIVLHNNFNGFPENDDPHSNQRGSVRVTVAHELKHAIQYAATQWNGETDKWSEMDATLMEEVVYDEVNDYYHYLRDSESIFSNPESSFYPGSYYHVSWALFFEEKYGPQFWPSVWQIIRNNPQITMVDALSQQLGGKEAFRKAYIESQLWHYASGSNALNGFGFEERNHYPDPPAMSGNQYLSEDINIPKAGTSHKLNNFSGTYYAIIDRPSNGGGNVAIEAKLIDQNTGIGLLGHFTDGSSDSKTVTSSSKERAIINTDWSWDNIASVSLILTNSDTNSSSDATIVQVGSSNFDQLTLHQNYPNPFQRSTNIRFTLAEPSQIKLEIYDSIGRRVRTIYDDQELDAGLYVENFETGSLASGVYIYRLTTDQQVTTKKMTLIK</sequence>
<evidence type="ECO:0000313" key="2">
    <source>
        <dbReference type="EMBL" id="MCW9714448.1"/>
    </source>
</evidence>
<reference evidence="2 3" key="1">
    <citation type="submission" date="2021-11" db="EMBL/GenBank/DDBJ databases">
        <title>Aliifidinibius sp. nov., a new bacterium isolated from saline soil.</title>
        <authorList>
            <person name="Galisteo C."/>
            <person name="De La Haba R."/>
            <person name="Sanchez-Porro C."/>
            <person name="Ventosa A."/>
        </authorList>
    </citation>
    <scope>NUCLEOTIDE SEQUENCE [LARGE SCALE GENOMIC DNA]</scope>
    <source>
        <strain evidence="2 3">KACC 190600</strain>
    </source>
</reference>
<dbReference type="RefSeq" id="WP_265791739.1">
    <property type="nucleotide sequence ID" value="NZ_BAABRS010000005.1"/>
</dbReference>
<evidence type="ECO:0000313" key="3">
    <source>
        <dbReference type="Proteomes" id="UP001207337"/>
    </source>
</evidence>
<dbReference type="NCBIfam" id="NF045524">
    <property type="entry name" value="MXAN_6640_HExxH"/>
    <property type="match status" value="1"/>
</dbReference>
<accession>A0ABT3Q2W1</accession>
<dbReference type="Pfam" id="PF18962">
    <property type="entry name" value="Por_Secre_tail"/>
    <property type="match status" value="1"/>
</dbReference>
<name>A0ABT3Q2W1_9BACT</name>
<dbReference type="Proteomes" id="UP001207337">
    <property type="component" value="Unassembled WGS sequence"/>
</dbReference>
<organism evidence="2 3">
    <name type="scientific">Fodinibius salicampi</name>
    <dbReference type="NCBI Taxonomy" id="1920655"/>
    <lineage>
        <taxon>Bacteria</taxon>
        <taxon>Pseudomonadati</taxon>
        <taxon>Balneolota</taxon>
        <taxon>Balneolia</taxon>
        <taxon>Balneolales</taxon>
        <taxon>Balneolaceae</taxon>
        <taxon>Fodinibius</taxon>
    </lineage>
</organism>
<gene>
    <name evidence="2" type="ORF">LQ318_16195</name>
</gene>
<protein>
    <submittedName>
        <fullName evidence="2">T9SS type A sorting domain-containing protein</fullName>
    </submittedName>
</protein>
<keyword evidence="3" id="KW-1185">Reference proteome</keyword>
<comment type="caution">
    <text evidence="2">The sequence shown here is derived from an EMBL/GenBank/DDBJ whole genome shotgun (WGS) entry which is preliminary data.</text>
</comment>
<dbReference type="InterPro" id="IPR026444">
    <property type="entry name" value="Secre_tail"/>
</dbReference>